<dbReference type="CDD" id="cd05360">
    <property type="entry name" value="SDR_c3"/>
    <property type="match status" value="1"/>
</dbReference>
<dbReference type="InterPro" id="IPR002347">
    <property type="entry name" value="SDR_fam"/>
</dbReference>
<dbReference type="InterPro" id="IPR020904">
    <property type="entry name" value="Sc_DH/Rdtase_CS"/>
</dbReference>
<dbReference type="PRINTS" id="PR00081">
    <property type="entry name" value="GDHRDH"/>
</dbReference>
<dbReference type="PANTHER" id="PTHR44196:SF1">
    <property type="entry name" value="DEHYDROGENASE_REDUCTASE SDR FAMILY MEMBER 7B"/>
    <property type="match status" value="1"/>
</dbReference>
<dbReference type="SUPFAM" id="SSF51735">
    <property type="entry name" value="NAD(P)-binding Rossmann-fold domains"/>
    <property type="match status" value="1"/>
</dbReference>
<organism evidence="6 7">
    <name type="scientific">Novipirellula rosea</name>
    <dbReference type="NCBI Taxonomy" id="1031540"/>
    <lineage>
        <taxon>Bacteria</taxon>
        <taxon>Pseudomonadati</taxon>
        <taxon>Planctomycetota</taxon>
        <taxon>Planctomycetia</taxon>
        <taxon>Pirellulales</taxon>
        <taxon>Pirellulaceae</taxon>
        <taxon>Novipirellula</taxon>
    </lineage>
</organism>
<dbReference type="PROSITE" id="PS00061">
    <property type="entry name" value="ADH_SHORT"/>
    <property type="match status" value="1"/>
</dbReference>
<proteinExistence type="inferred from homology"/>
<evidence type="ECO:0000256" key="1">
    <source>
        <dbReference type="ARBA" id="ARBA00006484"/>
    </source>
</evidence>
<sequence length="345" mass="37527">MPESNRIARRPVVVITGASAGIGRAAVRHFAKQGYDVGLIARGEQGLLAAADEVRRFGGRACHVVCDVADAEAVESAAAQIESELGLIDVWVNNAMVSVFSPVAEMEPHEYKRVTEVSYLGYVYGTLAALRRMRRRDHGTIVQVGSALAYRSIPLQSAYCAAKHAIVGFTDSLRCELIHDQSNVHVTVVHMPAVNTPQFEWVKSRLPNKSQPVPPIFQPEVAADAIFFAAHHRRREVWVARSAIGSILAQKFVPGLLDHYLAKNGFKSQQTEDRKDPDQPDNLYAPVDDHQGGDFGAHGSFDDQASDQSPMLTLVQAMPGRHPLASLAMFAAAGVMAGRILSSSR</sequence>
<evidence type="ECO:0000313" key="7">
    <source>
        <dbReference type="Proteomes" id="UP001500840"/>
    </source>
</evidence>
<keyword evidence="7" id="KW-1185">Reference proteome</keyword>
<dbReference type="NCBIfam" id="NF005495">
    <property type="entry name" value="PRK07109.1"/>
    <property type="match status" value="1"/>
</dbReference>
<dbReference type="InterPro" id="IPR057326">
    <property type="entry name" value="KR_dom"/>
</dbReference>
<dbReference type="InterPro" id="IPR036291">
    <property type="entry name" value="NAD(P)-bd_dom_sf"/>
</dbReference>
<comment type="similarity">
    <text evidence="1 3">Belongs to the short-chain dehydrogenases/reductases (SDR) family.</text>
</comment>
<dbReference type="Proteomes" id="UP001500840">
    <property type="component" value="Unassembled WGS sequence"/>
</dbReference>
<dbReference type="EMBL" id="BAABGA010000012">
    <property type="protein sequence ID" value="GAA4447716.1"/>
    <property type="molecule type" value="Genomic_DNA"/>
</dbReference>
<keyword evidence="2" id="KW-0560">Oxidoreductase</keyword>
<feature type="domain" description="Ketoreductase" evidence="5">
    <location>
        <begin position="11"/>
        <end position="195"/>
    </location>
</feature>
<gene>
    <name evidence="6" type="ORF">GCM10023156_10050</name>
</gene>
<comment type="caution">
    <text evidence="6">The sequence shown here is derived from an EMBL/GenBank/DDBJ whole genome shotgun (WGS) entry which is preliminary data.</text>
</comment>
<dbReference type="Pfam" id="PF00106">
    <property type="entry name" value="adh_short"/>
    <property type="match status" value="1"/>
</dbReference>
<dbReference type="Gene3D" id="3.40.50.720">
    <property type="entry name" value="NAD(P)-binding Rossmann-like Domain"/>
    <property type="match status" value="1"/>
</dbReference>
<dbReference type="PRINTS" id="PR00080">
    <property type="entry name" value="SDRFAMILY"/>
</dbReference>
<name>A0ABP8MB64_9BACT</name>
<accession>A0ABP8MB64</accession>
<dbReference type="PANTHER" id="PTHR44196">
    <property type="entry name" value="DEHYDROGENASE/REDUCTASE SDR FAMILY MEMBER 7B"/>
    <property type="match status" value="1"/>
</dbReference>
<dbReference type="RefSeq" id="WP_345320006.1">
    <property type="nucleotide sequence ID" value="NZ_BAABGA010000012.1"/>
</dbReference>
<dbReference type="SMART" id="SM00822">
    <property type="entry name" value="PKS_KR"/>
    <property type="match status" value="1"/>
</dbReference>
<protein>
    <submittedName>
        <fullName evidence="6">SDR family oxidoreductase</fullName>
    </submittedName>
</protein>
<evidence type="ECO:0000259" key="5">
    <source>
        <dbReference type="SMART" id="SM00822"/>
    </source>
</evidence>
<reference evidence="7" key="1">
    <citation type="journal article" date="2019" name="Int. J. Syst. Evol. Microbiol.">
        <title>The Global Catalogue of Microorganisms (GCM) 10K type strain sequencing project: providing services to taxonomists for standard genome sequencing and annotation.</title>
        <authorList>
            <consortium name="The Broad Institute Genomics Platform"/>
            <consortium name="The Broad Institute Genome Sequencing Center for Infectious Disease"/>
            <person name="Wu L."/>
            <person name="Ma J."/>
        </authorList>
    </citation>
    <scope>NUCLEOTIDE SEQUENCE [LARGE SCALE GENOMIC DNA]</scope>
    <source>
        <strain evidence="7">JCM 17759</strain>
    </source>
</reference>
<evidence type="ECO:0000256" key="4">
    <source>
        <dbReference type="SAM" id="MobiDB-lite"/>
    </source>
</evidence>
<evidence type="ECO:0000313" key="6">
    <source>
        <dbReference type="EMBL" id="GAA4447716.1"/>
    </source>
</evidence>
<feature type="region of interest" description="Disordered" evidence="4">
    <location>
        <begin position="267"/>
        <end position="289"/>
    </location>
</feature>
<evidence type="ECO:0000256" key="2">
    <source>
        <dbReference type="ARBA" id="ARBA00023002"/>
    </source>
</evidence>
<evidence type="ECO:0000256" key="3">
    <source>
        <dbReference type="RuleBase" id="RU000363"/>
    </source>
</evidence>